<dbReference type="EMBL" id="LAZR01002722">
    <property type="protein sequence ID" value="KKN26391.1"/>
    <property type="molecule type" value="Genomic_DNA"/>
</dbReference>
<dbReference type="Pfam" id="PF16403">
    <property type="entry name" value="Bact_surface_Ig-like"/>
    <property type="match status" value="1"/>
</dbReference>
<dbReference type="InterPro" id="IPR038707">
    <property type="entry name" value="TraQ_sf"/>
</dbReference>
<proteinExistence type="predicted"/>
<sequence>MKNIVRFTSFIFLTLIIILACTKEIGLKTEVEFTLTEQHESSGFVNQNLTTKITVVPEEILEEFKYSYSYLITKGSGYFQNRLGEIFPQGEKIPLNPLSATMMYVGSESGNHVVKITATDNYGFTKDVEIEYTLAKIPPLVWTAASSVKRVELGNSVQITVNFEKSEANPDVTYVRRYYPISGSGTFNTKSAEPESVVDYSEFSPILPGTYTLEFTPLELGVTELSFDLKGDEGEAYTVVISFEVLEDIVDRVIPEITLLGNNPFTLQLGSVYNDPGATALDDVDGDISEDIVIDASEVDVLKEGSYAVYFIVSDASGNTAIEMVRTVKVIAGENPLSPENDILAFAIPGQIETAEIDEIGHTITVYVSSGTETQTAPLTLNVSPNANISPSPTESQDFRKPVTYTVTAENGDRQDWRVIVTIAESTDKSIEALTILGVAGTISGTNISLTLPAGSNAKSLTPTVQFTGSGLSPQNGTTVDFTNPIVYTVTAEDGSTLEYTVTVVIEKSNEKDITNFEIAGVSGVFSQRNISLTLPSGNDEKSLSPSIVHTGASIDPLSETAIDFTNAVVFTVTAENGTQNAYTASVIIEGDKPTAEASASKPIAGIDENINFTGSSSTDDIQIIKYTWDFGDGNTSSLSNPVHKYAVHGDFTVMLTVTDDGGLTDTASVQIEVPNQKPTAVANAAPTTVVTGNTVNFTGNSSYDDAGIVSYAWDFGDGNTSSAANPQHVYTVANRYMAILRVTDAGGLTDEVSLNITVEVPNRQPLAVVSSDKTSGPNILTVQFNGSGSSDPDGDTLSYAWDFGDEMTSSQRNPSHDFEVTGTYTVKLTVSDGQFVSTDTITINVSPFNKVTGRYSAPAGSLVTVKITSTGGGKGSASLKANSGGGETGNEFIRLNTSWNGLDEGYTFLDEDEDSFVMPPSGVVYFFGRHSEIVPTSQTQVGIINSIGSPYNINPFLGVGYNIQD</sequence>
<evidence type="ECO:0000313" key="2">
    <source>
        <dbReference type="EMBL" id="KKN26391.1"/>
    </source>
</evidence>
<evidence type="ECO:0000259" key="1">
    <source>
        <dbReference type="PROSITE" id="PS50093"/>
    </source>
</evidence>
<dbReference type="InterPro" id="IPR035986">
    <property type="entry name" value="PKD_dom_sf"/>
</dbReference>
<dbReference type="Pfam" id="PF18911">
    <property type="entry name" value="PKD_4"/>
    <property type="match status" value="3"/>
</dbReference>
<dbReference type="InterPro" id="IPR029865">
    <property type="entry name" value="KIAA0319-like"/>
</dbReference>
<dbReference type="Gene3D" id="2.60.40.2340">
    <property type="match status" value="3"/>
</dbReference>
<dbReference type="CDD" id="cd00146">
    <property type="entry name" value="PKD"/>
    <property type="match status" value="3"/>
</dbReference>
<organism evidence="2">
    <name type="scientific">marine sediment metagenome</name>
    <dbReference type="NCBI Taxonomy" id="412755"/>
    <lineage>
        <taxon>unclassified sequences</taxon>
        <taxon>metagenomes</taxon>
        <taxon>ecological metagenomes</taxon>
    </lineage>
</organism>
<protein>
    <recommendedName>
        <fullName evidence="1">PKD domain-containing protein</fullName>
    </recommendedName>
</protein>
<dbReference type="PANTHER" id="PTHR46182:SF2">
    <property type="entry name" value="FI19480P1"/>
    <property type="match status" value="1"/>
</dbReference>
<reference evidence="2" key="1">
    <citation type="journal article" date="2015" name="Nature">
        <title>Complex archaea that bridge the gap between prokaryotes and eukaryotes.</title>
        <authorList>
            <person name="Spang A."/>
            <person name="Saw J.H."/>
            <person name="Jorgensen S.L."/>
            <person name="Zaremba-Niedzwiedzka K."/>
            <person name="Martijn J."/>
            <person name="Lind A.E."/>
            <person name="van Eijk R."/>
            <person name="Schleper C."/>
            <person name="Guy L."/>
            <person name="Ettema T.J."/>
        </authorList>
    </citation>
    <scope>NUCLEOTIDE SEQUENCE</scope>
</reference>
<dbReference type="Gene3D" id="2.60.40.2410">
    <property type="entry name" value="Uncharacterised protein PF12988, DUF3872"/>
    <property type="match status" value="2"/>
</dbReference>
<gene>
    <name evidence="2" type="ORF">LCGC14_0875120</name>
</gene>
<dbReference type="AlphaFoldDB" id="A0A0F9RN88"/>
<feature type="domain" description="PKD" evidence="1">
    <location>
        <begin position="766"/>
        <end position="833"/>
    </location>
</feature>
<dbReference type="PANTHER" id="PTHR46182">
    <property type="entry name" value="FI19480P1"/>
    <property type="match status" value="1"/>
</dbReference>
<comment type="caution">
    <text evidence="2">The sequence shown here is derived from an EMBL/GenBank/DDBJ whole genome shotgun (WGS) entry which is preliminary data.</text>
</comment>
<dbReference type="SMART" id="SM00089">
    <property type="entry name" value="PKD"/>
    <property type="match status" value="3"/>
</dbReference>
<dbReference type="GO" id="GO:0001764">
    <property type="term" value="P:neuron migration"/>
    <property type="evidence" value="ECO:0007669"/>
    <property type="project" value="TreeGrafter"/>
</dbReference>
<dbReference type="SUPFAM" id="SSF49299">
    <property type="entry name" value="PKD domain"/>
    <property type="match status" value="3"/>
</dbReference>
<dbReference type="InterPro" id="IPR013783">
    <property type="entry name" value="Ig-like_fold"/>
</dbReference>
<name>A0A0F9RN88_9ZZZZ</name>
<dbReference type="InterPro" id="IPR022409">
    <property type="entry name" value="PKD/Chitinase_dom"/>
</dbReference>
<dbReference type="PROSITE" id="PS50093">
    <property type="entry name" value="PKD"/>
    <property type="match status" value="3"/>
</dbReference>
<dbReference type="Gene3D" id="2.60.40.10">
    <property type="entry name" value="Immunoglobulins"/>
    <property type="match status" value="4"/>
</dbReference>
<feature type="domain" description="PKD" evidence="1">
    <location>
        <begin position="594"/>
        <end position="675"/>
    </location>
</feature>
<dbReference type="GO" id="GO:0031410">
    <property type="term" value="C:cytoplasmic vesicle"/>
    <property type="evidence" value="ECO:0007669"/>
    <property type="project" value="TreeGrafter"/>
</dbReference>
<accession>A0A0F9RN88</accession>
<feature type="domain" description="PKD" evidence="1">
    <location>
        <begin position="679"/>
        <end position="762"/>
    </location>
</feature>
<dbReference type="InterPro" id="IPR032179">
    <property type="entry name" value="Cry22Aa_Ig-like"/>
</dbReference>
<dbReference type="InterPro" id="IPR000601">
    <property type="entry name" value="PKD_dom"/>
</dbReference>
<dbReference type="GO" id="GO:0016020">
    <property type="term" value="C:membrane"/>
    <property type="evidence" value="ECO:0007669"/>
    <property type="project" value="TreeGrafter"/>
</dbReference>
<dbReference type="PROSITE" id="PS51257">
    <property type="entry name" value="PROKAR_LIPOPROTEIN"/>
    <property type="match status" value="1"/>
</dbReference>